<evidence type="ECO:0000256" key="1">
    <source>
        <dbReference type="ARBA" id="ARBA00022553"/>
    </source>
</evidence>
<dbReference type="GO" id="GO:0000156">
    <property type="term" value="F:phosphorelay response regulator activity"/>
    <property type="evidence" value="ECO:0007669"/>
    <property type="project" value="TreeGrafter"/>
</dbReference>
<reference evidence="9" key="1">
    <citation type="journal article" date="2014" name="Int. J. Syst. Evol. Microbiol.">
        <title>Complete genome sequence of Corynebacterium casei LMG S-19264T (=DSM 44701T), isolated from a smear-ripened cheese.</title>
        <authorList>
            <consortium name="US DOE Joint Genome Institute (JGI-PGF)"/>
            <person name="Walter F."/>
            <person name="Albersmeier A."/>
            <person name="Kalinowski J."/>
            <person name="Ruckert C."/>
        </authorList>
    </citation>
    <scope>NUCLEOTIDE SEQUENCE</scope>
    <source>
        <strain evidence="9">CGMCC 1.14988</strain>
    </source>
</reference>
<evidence type="ECO:0000259" key="8">
    <source>
        <dbReference type="PROSITE" id="PS51755"/>
    </source>
</evidence>
<evidence type="ECO:0000256" key="2">
    <source>
        <dbReference type="ARBA" id="ARBA00023012"/>
    </source>
</evidence>
<evidence type="ECO:0000256" key="3">
    <source>
        <dbReference type="ARBA" id="ARBA00023015"/>
    </source>
</evidence>
<proteinExistence type="predicted"/>
<dbReference type="PROSITE" id="PS51755">
    <property type="entry name" value="OMPR_PHOB"/>
    <property type="match status" value="1"/>
</dbReference>
<dbReference type="GO" id="GO:0006355">
    <property type="term" value="P:regulation of DNA-templated transcription"/>
    <property type="evidence" value="ECO:0007669"/>
    <property type="project" value="InterPro"/>
</dbReference>
<dbReference type="Pfam" id="PF21695">
    <property type="entry name" value="GlnR_1st"/>
    <property type="match status" value="1"/>
</dbReference>
<evidence type="ECO:0000313" key="9">
    <source>
        <dbReference type="EMBL" id="GGI07596.1"/>
    </source>
</evidence>
<dbReference type="EMBL" id="BMHA01000009">
    <property type="protein sequence ID" value="GGI07596.1"/>
    <property type="molecule type" value="Genomic_DNA"/>
</dbReference>
<dbReference type="InterPro" id="IPR049170">
    <property type="entry name" value="GlnR_N"/>
</dbReference>
<dbReference type="RefSeq" id="WP_130648031.1">
    <property type="nucleotide sequence ID" value="NZ_BMHA01000009.1"/>
</dbReference>
<dbReference type="Proteomes" id="UP000650511">
    <property type="component" value="Unassembled WGS sequence"/>
</dbReference>
<dbReference type="SMART" id="SM00862">
    <property type="entry name" value="Trans_reg_C"/>
    <property type="match status" value="1"/>
</dbReference>
<dbReference type="InterPro" id="IPR016032">
    <property type="entry name" value="Sig_transdc_resp-reg_C-effctor"/>
</dbReference>
<dbReference type="AlphaFoldDB" id="A0A8J3AF36"/>
<feature type="domain" description="OmpR/PhoB-type" evidence="8">
    <location>
        <begin position="121"/>
        <end position="218"/>
    </location>
</feature>
<dbReference type="GO" id="GO:0000976">
    <property type="term" value="F:transcription cis-regulatory region binding"/>
    <property type="evidence" value="ECO:0007669"/>
    <property type="project" value="TreeGrafter"/>
</dbReference>
<evidence type="ECO:0000256" key="7">
    <source>
        <dbReference type="PROSITE-ProRule" id="PRU01091"/>
    </source>
</evidence>
<keyword evidence="1" id="KW-0597">Phosphoprotein</keyword>
<dbReference type="GO" id="GO:0005829">
    <property type="term" value="C:cytosol"/>
    <property type="evidence" value="ECO:0007669"/>
    <property type="project" value="TreeGrafter"/>
</dbReference>
<dbReference type="FunFam" id="1.10.10.10:FF:000216">
    <property type="entry name" value="DNA-binding response regulator"/>
    <property type="match status" value="1"/>
</dbReference>
<evidence type="ECO:0000313" key="10">
    <source>
        <dbReference type="Proteomes" id="UP000650511"/>
    </source>
</evidence>
<keyword evidence="2" id="KW-0902">Two-component regulatory system</keyword>
<gene>
    <name evidence="9" type="ORF">GCM10011354_24880</name>
</gene>
<dbReference type="OrthoDB" id="5511894at2"/>
<dbReference type="Gene3D" id="1.10.10.10">
    <property type="entry name" value="Winged helix-like DNA-binding domain superfamily/Winged helix DNA-binding domain"/>
    <property type="match status" value="1"/>
</dbReference>
<accession>A0A8J3AF36</accession>
<name>A0A8J3AF36_9ACTN</name>
<dbReference type="PANTHER" id="PTHR48111">
    <property type="entry name" value="REGULATOR OF RPOS"/>
    <property type="match status" value="1"/>
</dbReference>
<dbReference type="CDD" id="cd00383">
    <property type="entry name" value="trans_reg_C"/>
    <property type="match status" value="1"/>
</dbReference>
<evidence type="ECO:0000256" key="5">
    <source>
        <dbReference type="ARBA" id="ARBA00023159"/>
    </source>
</evidence>
<dbReference type="Pfam" id="PF00486">
    <property type="entry name" value="Trans_reg_C"/>
    <property type="match status" value="1"/>
</dbReference>
<keyword evidence="5" id="KW-0010">Activator</keyword>
<evidence type="ECO:0000256" key="4">
    <source>
        <dbReference type="ARBA" id="ARBA00023125"/>
    </source>
</evidence>
<dbReference type="SUPFAM" id="SSF46894">
    <property type="entry name" value="C-terminal effector domain of the bipartite response regulators"/>
    <property type="match status" value="1"/>
</dbReference>
<dbReference type="InterPro" id="IPR036388">
    <property type="entry name" value="WH-like_DNA-bd_sf"/>
</dbReference>
<reference evidence="9" key="2">
    <citation type="submission" date="2020-09" db="EMBL/GenBank/DDBJ databases">
        <authorList>
            <person name="Sun Q."/>
            <person name="Zhou Y."/>
        </authorList>
    </citation>
    <scope>NUCLEOTIDE SEQUENCE</scope>
    <source>
        <strain evidence="9">CGMCC 1.14988</strain>
    </source>
</reference>
<feature type="DNA-binding region" description="OmpR/PhoB-type" evidence="7">
    <location>
        <begin position="121"/>
        <end position="218"/>
    </location>
</feature>
<dbReference type="PANTHER" id="PTHR48111:SF16">
    <property type="entry name" value="TRANSCRIPTIONAL REGULATORY PROTEIN GLNR"/>
    <property type="match status" value="1"/>
</dbReference>
<sequence length="235" mass="25935">MHLLVLTDRPGGGKSLLPALEYLDHTLQDAPLDSSSLFGLTSCDVVLVDATRDLRGATGACRAASVHELRRPVVVVMGEGGLAALKVTWGFDDWLLPHASPAEIETRLRIARERMVAERPARAASVGDLVVDEDSYQVRLRGVPLDLTFKEFELLKALASAPNRVFTRDLLLQDVWGYDYYGGSRTVDVHVRRLRAKLGPEYESMIVTVRGVGYKLVPPGQRHEHRRESGAPDDA</sequence>
<dbReference type="InterPro" id="IPR001867">
    <property type="entry name" value="OmpR/PhoB-type_DNA-bd"/>
</dbReference>
<organism evidence="9 10">
    <name type="scientific">Egicoccus halophilus</name>
    <dbReference type="NCBI Taxonomy" id="1670830"/>
    <lineage>
        <taxon>Bacteria</taxon>
        <taxon>Bacillati</taxon>
        <taxon>Actinomycetota</taxon>
        <taxon>Nitriliruptoria</taxon>
        <taxon>Egicoccales</taxon>
        <taxon>Egicoccaceae</taxon>
        <taxon>Egicoccus</taxon>
    </lineage>
</organism>
<keyword evidence="4 7" id="KW-0238">DNA-binding</keyword>
<keyword evidence="10" id="KW-1185">Reference proteome</keyword>
<dbReference type="Gene3D" id="3.40.50.2300">
    <property type="match status" value="1"/>
</dbReference>
<dbReference type="GO" id="GO:0032993">
    <property type="term" value="C:protein-DNA complex"/>
    <property type="evidence" value="ECO:0007669"/>
    <property type="project" value="TreeGrafter"/>
</dbReference>
<dbReference type="InterPro" id="IPR039420">
    <property type="entry name" value="WalR-like"/>
</dbReference>
<protein>
    <submittedName>
        <fullName evidence="9">Transcriptional regulator</fullName>
    </submittedName>
</protein>
<keyword evidence="3" id="KW-0805">Transcription regulation</keyword>
<keyword evidence="6" id="KW-0804">Transcription</keyword>
<evidence type="ECO:0000256" key="6">
    <source>
        <dbReference type="ARBA" id="ARBA00023163"/>
    </source>
</evidence>
<comment type="caution">
    <text evidence="9">The sequence shown here is derived from an EMBL/GenBank/DDBJ whole genome shotgun (WGS) entry which is preliminary data.</text>
</comment>